<feature type="transmembrane region" description="Helical" evidence="7">
    <location>
        <begin position="201"/>
        <end position="220"/>
    </location>
</feature>
<organism evidence="9 10">
    <name type="scientific">Brevibacillus fluminis</name>
    <dbReference type="NCBI Taxonomy" id="511487"/>
    <lineage>
        <taxon>Bacteria</taxon>
        <taxon>Bacillati</taxon>
        <taxon>Bacillota</taxon>
        <taxon>Bacilli</taxon>
        <taxon>Bacillales</taxon>
        <taxon>Paenibacillaceae</taxon>
        <taxon>Brevibacillus</taxon>
    </lineage>
</organism>
<keyword evidence="10" id="KW-1185">Reference proteome</keyword>
<sequence length="341" mass="37659">MLRFISRRLLLGLIVLAGVSLITFIIARVIPSEPAARWVGAHATAEQIEAAKIELGLDQPLSIQYATYMKGLLTGDWGHSVSTHQPVLDELLTYLPSSLELIFAGMLISLVLGIPLGVISAVKKEAWIDHLSRGFSIGGVSIPTFWLALILQIVFFKWLGWLPLGERVSTDISLLFPIEEKSGSYLLDSLMQGNWEFFTDAFLHLILPAIAMAAYPLGLITRMIRSSMVEVLGEEYMRVMQAYGVPRRKRVFLYALKNAMAPTVTSLGLTIAYSLTSTFLIEAVFNWPGLGMYASKAILSSDYPAIMGITLMVTIAYILINLIVDILLVLLDPRIKLGETV</sequence>
<dbReference type="InterPro" id="IPR000515">
    <property type="entry name" value="MetI-like"/>
</dbReference>
<dbReference type="CDD" id="cd06261">
    <property type="entry name" value="TM_PBP2"/>
    <property type="match status" value="1"/>
</dbReference>
<evidence type="ECO:0000259" key="8">
    <source>
        <dbReference type="PROSITE" id="PS50928"/>
    </source>
</evidence>
<keyword evidence="3" id="KW-1003">Cell membrane</keyword>
<comment type="subcellular location">
    <subcellularLocation>
        <location evidence="1 7">Cell membrane</location>
        <topology evidence="1 7">Multi-pass membrane protein</topology>
    </subcellularLocation>
</comment>
<dbReference type="AlphaFoldDB" id="A0A3M8D1A9"/>
<keyword evidence="2 7" id="KW-0813">Transport</keyword>
<evidence type="ECO:0000256" key="1">
    <source>
        <dbReference type="ARBA" id="ARBA00004651"/>
    </source>
</evidence>
<dbReference type="InterPro" id="IPR035906">
    <property type="entry name" value="MetI-like_sf"/>
</dbReference>
<dbReference type="EMBL" id="RHHQ01000023">
    <property type="protein sequence ID" value="RNB81207.1"/>
    <property type="molecule type" value="Genomic_DNA"/>
</dbReference>
<keyword evidence="4 7" id="KW-0812">Transmembrane</keyword>
<comment type="caution">
    <text evidence="9">The sequence shown here is derived from an EMBL/GenBank/DDBJ whole genome shotgun (WGS) entry which is preliminary data.</text>
</comment>
<keyword evidence="5 7" id="KW-1133">Transmembrane helix</keyword>
<evidence type="ECO:0000256" key="3">
    <source>
        <dbReference type="ARBA" id="ARBA00022475"/>
    </source>
</evidence>
<evidence type="ECO:0000256" key="7">
    <source>
        <dbReference type="RuleBase" id="RU363032"/>
    </source>
</evidence>
<evidence type="ECO:0000256" key="6">
    <source>
        <dbReference type="ARBA" id="ARBA00023136"/>
    </source>
</evidence>
<dbReference type="RefSeq" id="WP_122920889.1">
    <property type="nucleotide sequence ID" value="NZ_RHHQ01000023.1"/>
</dbReference>
<keyword evidence="6 7" id="KW-0472">Membrane</keyword>
<gene>
    <name evidence="9" type="ORF">EDM56_26155</name>
</gene>
<protein>
    <submittedName>
        <fullName evidence="9">ABC transporter permease</fullName>
    </submittedName>
</protein>
<evidence type="ECO:0000313" key="10">
    <source>
        <dbReference type="Proteomes" id="UP000271031"/>
    </source>
</evidence>
<dbReference type="InterPro" id="IPR045621">
    <property type="entry name" value="BPD_transp_1_N"/>
</dbReference>
<accession>A0A3M8D1A9</accession>
<dbReference type="Pfam" id="PF19300">
    <property type="entry name" value="BPD_transp_1_N"/>
    <property type="match status" value="1"/>
</dbReference>
<dbReference type="PANTHER" id="PTHR43163">
    <property type="entry name" value="DIPEPTIDE TRANSPORT SYSTEM PERMEASE PROTEIN DPPB-RELATED"/>
    <property type="match status" value="1"/>
</dbReference>
<feature type="transmembrane region" description="Helical" evidence="7">
    <location>
        <begin position="305"/>
        <end position="331"/>
    </location>
</feature>
<comment type="similarity">
    <text evidence="7">Belongs to the binding-protein-dependent transport system permease family.</text>
</comment>
<evidence type="ECO:0000256" key="2">
    <source>
        <dbReference type="ARBA" id="ARBA00022448"/>
    </source>
</evidence>
<feature type="transmembrane region" description="Helical" evidence="7">
    <location>
        <begin position="259"/>
        <end position="285"/>
    </location>
</feature>
<reference evidence="9 10" key="1">
    <citation type="submission" date="2018-10" db="EMBL/GenBank/DDBJ databases">
        <title>Phylogenomics of Brevibacillus.</title>
        <authorList>
            <person name="Dunlap C."/>
        </authorList>
    </citation>
    <scope>NUCLEOTIDE SEQUENCE [LARGE SCALE GENOMIC DNA]</scope>
    <source>
        <strain evidence="9 10">JCM 15716</strain>
    </source>
</reference>
<dbReference type="PANTHER" id="PTHR43163:SF6">
    <property type="entry name" value="DIPEPTIDE TRANSPORT SYSTEM PERMEASE PROTEIN DPPB-RELATED"/>
    <property type="match status" value="1"/>
</dbReference>
<dbReference type="Proteomes" id="UP000271031">
    <property type="component" value="Unassembled WGS sequence"/>
</dbReference>
<feature type="transmembrane region" description="Helical" evidence="7">
    <location>
        <begin position="134"/>
        <end position="155"/>
    </location>
</feature>
<dbReference type="Gene3D" id="1.10.3720.10">
    <property type="entry name" value="MetI-like"/>
    <property type="match status" value="1"/>
</dbReference>
<dbReference type="SUPFAM" id="SSF161098">
    <property type="entry name" value="MetI-like"/>
    <property type="match status" value="1"/>
</dbReference>
<feature type="transmembrane region" description="Helical" evidence="7">
    <location>
        <begin position="9"/>
        <end position="30"/>
    </location>
</feature>
<evidence type="ECO:0000256" key="4">
    <source>
        <dbReference type="ARBA" id="ARBA00022692"/>
    </source>
</evidence>
<proteinExistence type="inferred from homology"/>
<dbReference type="OrthoDB" id="9773221at2"/>
<dbReference type="PROSITE" id="PS50928">
    <property type="entry name" value="ABC_TM1"/>
    <property type="match status" value="1"/>
</dbReference>
<feature type="transmembrane region" description="Helical" evidence="7">
    <location>
        <begin position="101"/>
        <end position="122"/>
    </location>
</feature>
<evidence type="ECO:0000256" key="5">
    <source>
        <dbReference type="ARBA" id="ARBA00022989"/>
    </source>
</evidence>
<name>A0A3M8D1A9_9BACL</name>
<evidence type="ECO:0000313" key="9">
    <source>
        <dbReference type="EMBL" id="RNB81207.1"/>
    </source>
</evidence>
<feature type="domain" description="ABC transmembrane type-1" evidence="8">
    <location>
        <begin position="95"/>
        <end position="328"/>
    </location>
</feature>
<dbReference type="Pfam" id="PF00528">
    <property type="entry name" value="BPD_transp_1"/>
    <property type="match status" value="1"/>
</dbReference>
<dbReference type="GO" id="GO:0005886">
    <property type="term" value="C:plasma membrane"/>
    <property type="evidence" value="ECO:0007669"/>
    <property type="project" value="UniProtKB-SubCell"/>
</dbReference>
<dbReference type="GO" id="GO:0071916">
    <property type="term" value="F:dipeptide transmembrane transporter activity"/>
    <property type="evidence" value="ECO:0007669"/>
    <property type="project" value="TreeGrafter"/>
</dbReference>